<evidence type="ECO:0000313" key="1">
    <source>
        <dbReference type="EMBL" id="EMI27529.1"/>
    </source>
</evidence>
<accession>M5SMQ3</accession>
<dbReference type="Proteomes" id="UP000011996">
    <property type="component" value="Unassembled WGS sequence"/>
</dbReference>
<proteinExistence type="predicted"/>
<sequence length="389" mass="41841">MLAGDVQIEIVEDQLQILGDSLDNRFAIEQVSRRVADGIRVTPDESTSINGSKPGLPVIIAGSYQNAFARLGGGNDEFKWNAARHRTSTVQVETGEGDDFVILENLRSSDQLQFSNISGEDHLSLSECRFDRGIQAIADGGALDVTMQNVHALDAFIEIDDIKGELLRSSVGISDTKFEGFVRIDSESGPLDVTVENTRAASGYIKIGDIKGESSRSSVGISDTKFEGFVRIDSESGPLDVTVENTRAASGYIKIGDIKGESSVSRVGVESKLDESDNVSTILITQSRFIGDLQIDSDSSTRTRLSDLRVDGRTNVDLGSGNDSLAVLDSLFAGVAVFRGGTDLDVRSDSDGSLELDVFVLGGNRFRSEVLIDQWEEVIDLDGAPVANH</sequence>
<reference evidence="1 2" key="1">
    <citation type="journal article" date="2013" name="Mar. Genomics">
        <title>Expression of sulfatases in Rhodopirellula baltica and the diversity of sulfatases in the genus Rhodopirellula.</title>
        <authorList>
            <person name="Wegner C.E."/>
            <person name="Richter-Heitmann T."/>
            <person name="Klindworth A."/>
            <person name="Klockow C."/>
            <person name="Richter M."/>
            <person name="Achstetter T."/>
            <person name="Glockner F.O."/>
            <person name="Harder J."/>
        </authorList>
    </citation>
    <scope>NUCLEOTIDE SEQUENCE [LARGE SCALE GENOMIC DNA]</scope>
    <source>
        <strain evidence="1 2">SH398</strain>
    </source>
</reference>
<dbReference type="EMBL" id="ANOF01000063">
    <property type="protein sequence ID" value="EMI27529.1"/>
    <property type="molecule type" value="Genomic_DNA"/>
</dbReference>
<dbReference type="AlphaFoldDB" id="M5SMQ3"/>
<organism evidence="1 2">
    <name type="scientific">Rhodopirellula europaea SH398</name>
    <dbReference type="NCBI Taxonomy" id="1263868"/>
    <lineage>
        <taxon>Bacteria</taxon>
        <taxon>Pseudomonadati</taxon>
        <taxon>Planctomycetota</taxon>
        <taxon>Planctomycetia</taxon>
        <taxon>Pirellulales</taxon>
        <taxon>Pirellulaceae</taxon>
        <taxon>Rhodopirellula</taxon>
    </lineage>
</organism>
<gene>
    <name evidence="1" type="ORF">RESH_01931</name>
</gene>
<evidence type="ECO:0000313" key="2">
    <source>
        <dbReference type="Proteomes" id="UP000011996"/>
    </source>
</evidence>
<dbReference type="STRING" id="1263868.RESH_01931"/>
<comment type="caution">
    <text evidence="1">The sequence shown here is derived from an EMBL/GenBank/DDBJ whole genome shotgun (WGS) entry which is preliminary data.</text>
</comment>
<dbReference type="PATRIC" id="fig|1263868.3.peg.2091"/>
<protein>
    <submittedName>
        <fullName evidence="1">Uncharacterized protein</fullName>
    </submittedName>
</protein>
<name>M5SMQ3_9BACT</name>